<evidence type="ECO:0000256" key="3">
    <source>
        <dbReference type="ARBA" id="ARBA00023002"/>
    </source>
</evidence>
<dbReference type="Gene3D" id="1.20.1090.10">
    <property type="entry name" value="Dehydroquinate synthase-like - alpha domain"/>
    <property type="match status" value="1"/>
</dbReference>
<evidence type="ECO:0000256" key="1">
    <source>
        <dbReference type="ARBA" id="ARBA00001962"/>
    </source>
</evidence>
<dbReference type="PANTHER" id="PTHR11496">
    <property type="entry name" value="ALCOHOL DEHYDROGENASE"/>
    <property type="match status" value="1"/>
</dbReference>
<comment type="caution">
    <text evidence="8">The sequence shown here is derived from an EMBL/GenBank/DDBJ whole genome shotgun (WGS) entry which is preliminary data.</text>
</comment>
<sequence length="384" mass="39708">MNFEFATAGRIVFGMGTVKDVGRMAASMGRRALLVTGAATERTAPLLASLTPHGIQAIRFAVPHEPSIETVERGVALARMEGCDMVIGFGGGSPLDAGKAIAAMLSNPGEVLDYLEIIGKGRALSQAPLPFIAIPTTAGTGAEVTRNAVLSSPIHRMKVSLRSPLMLPRLVVVDPELTLSVPPAVTAATGLDALTQVIEPFLSNAANPITDGFCREGMARTARSLRKAFADGSDAAAREDMAMTSLLGGLALANAKLGAVHGFAGTLGGMFEAPHGAVCAALLPHAMSVNVKALLTRDPSNPVLARHDEVARILTGKAGATAVDGVAWIRELCADLRVPGLAAYGLRSDHFETVIAKAAGASSMKGNPILLNAKEMAEILSRAL</sequence>
<evidence type="ECO:0000256" key="2">
    <source>
        <dbReference type="ARBA" id="ARBA00007358"/>
    </source>
</evidence>
<evidence type="ECO:0000259" key="7">
    <source>
        <dbReference type="Pfam" id="PF25137"/>
    </source>
</evidence>
<keyword evidence="4" id="KW-0520">NAD</keyword>
<evidence type="ECO:0000256" key="4">
    <source>
        <dbReference type="ARBA" id="ARBA00023027"/>
    </source>
</evidence>
<dbReference type="EMBL" id="PIUM01000006">
    <property type="protein sequence ID" value="PKU25128.1"/>
    <property type="molecule type" value="Genomic_DNA"/>
</dbReference>
<dbReference type="InterPro" id="IPR018211">
    <property type="entry name" value="ADH_Fe_CS"/>
</dbReference>
<dbReference type="InterPro" id="IPR056798">
    <property type="entry name" value="ADH_Fe_C"/>
</dbReference>
<evidence type="ECO:0000313" key="8">
    <source>
        <dbReference type="EMBL" id="PKU25128.1"/>
    </source>
</evidence>
<comment type="similarity">
    <text evidence="2">Belongs to the iron-containing alcohol dehydrogenase family.</text>
</comment>
<evidence type="ECO:0000256" key="5">
    <source>
        <dbReference type="ARBA" id="ARBA00049243"/>
    </source>
</evidence>
<dbReference type="GO" id="GO:0004022">
    <property type="term" value="F:alcohol dehydrogenase (NAD+) activity"/>
    <property type="evidence" value="ECO:0007669"/>
    <property type="project" value="UniProtKB-EC"/>
</dbReference>
<keyword evidence="3" id="KW-0560">Oxidoreductase</keyword>
<dbReference type="SUPFAM" id="SSF56796">
    <property type="entry name" value="Dehydroquinate synthase-like"/>
    <property type="match status" value="1"/>
</dbReference>
<dbReference type="FunFam" id="3.40.50.1970:FF:000003">
    <property type="entry name" value="Alcohol dehydrogenase, iron-containing"/>
    <property type="match status" value="1"/>
</dbReference>
<dbReference type="InterPro" id="IPR039697">
    <property type="entry name" value="Alcohol_dehydrogenase_Fe"/>
</dbReference>
<name>A0A2N3PXL0_9PROT</name>
<dbReference type="PANTHER" id="PTHR11496:SF102">
    <property type="entry name" value="ALCOHOL DEHYDROGENASE 4"/>
    <property type="match status" value="1"/>
</dbReference>
<dbReference type="AlphaFoldDB" id="A0A2N3PXL0"/>
<dbReference type="Proteomes" id="UP000233293">
    <property type="component" value="Unassembled WGS sequence"/>
</dbReference>
<evidence type="ECO:0000313" key="9">
    <source>
        <dbReference type="Proteomes" id="UP000233293"/>
    </source>
</evidence>
<feature type="domain" description="Fe-containing alcohol dehydrogenase-like C-terminal" evidence="7">
    <location>
        <begin position="186"/>
        <end position="383"/>
    </location>
</feature>
<dbReference type="PROSITE" id="PS00913">
    <property type="entry name" value="ADH_IRON_1"/>
    <property type="match status" value="1"/>
</dbReference>
<accession>A0A2N3PXL0</accession>
<organism evidence="8 9">
    <name type="scientific">Telmatospirillum siberiense</name>
    <dbReference type="NCBI Taxonomy" id="382514"/>
    <lineage>
        <taxon>Bacteria</taxon>
        <taxon>Pseudomonadati</taxon>
        <taxon>Pseudomonadota</taxon>
        <taxon>Alphaproteobacteria</taxon>
        <taxon>Rhodospirillales</taxon>
        <taxon>Rhodospirillaceae</taxon>
        <taxon>Telmatospirillum</taxon>
    </lineage>
</organism>
<dbReference type="GO" id="GO:0046872">
    <property type="term" value="F:metal ion binding"/>
    <property type="evidence" value="ECO:0007669"/>
    <property type="project" value="InterPro"/>
</dbReference>
<proteinExistence type="inferred from homology"/>
<dbReference type="Gene3D" id="3.40.50.1970">
    <property type="match status" value="1"/>
</dbReference>
<protein>
    <submittedName>
        <fullName evidence="8">Alcohol dehydrogenase</fullName>
    </submittedName>
</protein>
<evidence type="ECO:0000259" key="6">
    <source>
        <dbReference type="Pfam" id="PF00465"/>
    </source>
</evidence>
<dbReference type="InterPro" id="IPR001670">
    <property type="entry name" value="ADH_Fe/GldA"/>
</dbReference>
<comment type="catalytic activity">
    <reaction evidence="5">
        <text>a primary alcohol + NAD(+) = an aldehyde + NADH + H(+)</text>
        <dbReference type="Rhea" id="RHEA:10736"/>
        <dbReference type="ChEBI" id="CHEBI:15378"/>
        <dbReference type="ChEBI" id="CHEBI:15734"/>
        <dbReference type="ChEBI" id="CHEBI:17478"/>
        <dbReference type="ChEBI" id="CHEBI:57540"/>
        <dbReference type="ChEBI" id="CHEBI:57945"/>
        <dbReference type="EC" id="1.1.1.1"/>
    </reaction>
</comment>
<comment type="cofactor">
    <cofactor evidence="1">
        <name>Fe cation</name>
        <dbReference type="ChEBI" id="CHEBI:24875"/>
    </cofactor>
</comment>
<feature type="domain" description="Alcohol dehydrogenase iron-type/glycerol dehydrogenase GldA" evidence="6">
    <location>
        <begin position="10"/>
        <end position="175"/>
    </location>
</feature>
<dbReference type="RefSeq" id="WP_101250055.1">
    <property type="nucleotide sequence ID" value="NZ_PIUM01000006.1"/>
</dbReference>
<gene>
    <name evidence="8" type="ORF">CWS72_07980</name>
</gene>
<reference evidence="9" key="1">
    <citation type="submission" date="2017-12" db="EMBL/GenBank/DDBJ databases">
        <title>Draft genome sequence of Telmatospirillum siberiense 26-4b1T, an acidotolerant peatland alphaproteobacterium potentially involved in sulfur cycling.</title>
        <authorList>
            <person name="Hausmann B."/>
            <person name="Pjevac P."/>
            <person name="Schreck K."/>
            <person name="Herbold C.W."/>
            <person name="Daims H."/>
            <person name="Wagner M."/>
            <person name="Pester M."/>
            <person name="Loy A."/>
        </authorList>
    </citation>
    <scope>NUCLEOTIDE SEQUENCE [LARGE SCALE GENOMIC DNA]</scope>
    <source>
        <strain evidence="9">26-4b1</strain>
    </source>
</reference>
<dbReference type="Pfam" id="PF25137">
    <property type="entry name" value="ADH_Fe_C"/>
    <property type="match status" value="1"/>
</dbReference>
<dbReference type="Pfam" id="PF00465">
    <property type="entry name" value="Fe-ADH"/>
    <property type="match status" value="1"/>
</dbReference>
<dbReference type="CDD" id="cd08183">
    <property type="entry name" value="Fe-ADH-like"/>
    <property type="match status" value="1"/>
</dbReference>
<dbReference type="OrthoDB" id="9815791at2"/>
<keyword evidence="9" id="KW-1185">Reference proteome</keyword>